<name>A0ABT6LHC8_9ACTN</name>
<dbReference type="RefSeq" id="WP_280876353.1">
    <property type="nucleotide sequence ID" value="NZ_JARXVH010000004.1"/>
</dbReference>
<reference evidence="1 2" key="1">
    <citation type="submission" date="2023-04" db="EMBL/GenBank/DDBJ databases">
        <title>Forest soil microbial communities from Buena Vista Peninsula, Colon Province, Panama.</title>
        <authorList>
            <person name="Bouskill N."/>
        </authorList>
    </citation>
    <scope>NUCLEOTIDE SEQUENCE [LARGE SCALE GENOMIC DNA]</scope>
    <source>
        <strain evidence="1 2">GGS1</strain>
    </source>
</reference>
<dbReference type="EMBL" id="JARXVH010000004">
    <property type="protein sequence ID" value="MDH6215350.1"/>
    <property type="molecule type" value="Genomic_DNA"/>
</dbReference>
<comment type="caution">
    <text evidence="1">The sequence shown here is derived from an EMBL/GenBank/DDBJ whole genome shotgun (WGS) entry which is preliminary data.</text>
</comment>
<dbReference type="Proteomes" id="UP001160499">
    <property type="component" value="Unassembled WGS sequence"/>
</dbReference>
<organism evidence="1 2">
    <name type="scientific">Streptomyces pseudovenezuelae</name>
    <dbReference type="NCBI Taxonomy" id="67350"/>
    <lineage>
        <taxon>Bacteria</taxon>
        <taxon>Bacillati</taxon>
        <taxon>Actinomycetota</taxon>
        <taxon>Actinomycetes</taxon>
        <taxon>Kitasatosporales</taxon>
        <taxon>Streptomycetaceae</taxon>
        <taxon>Streptomyces</taxon>
        <taxon>Streptomyces aurantiacus group</taxon>
    </lineage>
</organism>
<evidence type="ECO:0000313" key="1">
    <source>
        <dbReference type="EMBL" id="MDH6215350.1"/>
    </source>
</evidence>
<sequence length="108" mass="11662">MPVPPSPALAYSDSSDPAYEQHVANTWELRPFAKGVLLASGTCPRCAVELEIPAVLTTVRLTFRRTAARNGPAEIPMTCNCDEEHGDRPPDVGGCGAFWLLRVPEDLA</sequence>
<protein>
    <submittedName>
        <fullName evidence="1">Uncharacterized protein</fullName>
    </submittedName>
</protein>
<gene>
    <name evidence="1" type="ORF">M2283_002654</name>
</gene>
<evidence type="ECO:0000313" key="2">
    <source>
        <dbReference type="Proteomes" id="UP001160499"/>
    </source>
</evidence>
<proteinExistence type="predicted"/>
<keyword evidence="2" id="KW-1185">Reference proteome</keyword>
<accession>A0ABT6LHC8</accession>